<feature type="coiled-coil region" evidence="1">
    <location>
        <begin position="158"/>
        <end position="206"/>
    </location>
</feature>
<dbReference type="AlphaFoldDB" id="A0A2N0P7P7"/>
<accession>A0A2N0P7P7</accession>
<evidence type="ECO:0000313" key="3">
    <source>
        <dbReference type="Proteomes" id="UP000232722"/>
    </source>
</evidence>
<gene>
    <name evidence="2" type="ORF">RhiirA5_424640</name>
</gene>
<keyword evidence="1" id="KW-0175">Coiled coil</keyword>
<organism evidence="2 3">
    <name type="scientific">Rhizophagus irregularis</name>
    <dbReference type="NCBI Taxonomy" id="588596"/>
    <lineage>
        <taxon>Eukaryota</taxon>
        <taxon>Fungi</taxon>
        <taxon>Fungi incertae sedis</taxon>
        <taxon>Mucoromycota</taxon>
        <taxon>Glomeromycotina</taxon>
        <taxon>Glomeromycetes</taxon>
        <taxon>Glomerales</taxon>
        <taxon>Glomeraceae</taxon>
        <taxon>Rhizophagus</taxon>
    </lineage>
</organism>
<dbReference type="VEuPathDB" id="FungiDB:RhiirFUN_021596"/>
<sequence length="286" mass="33693">MSEQRFRNHIIIMTKESEQPGEIINERIMNGGRENLSQTNMSKNFVVNEELISVTEGKQKDFVAGFMELMQLESSYQTNVRKRKASEAFNDEFDYLYEIVTTGEILLRFFYVHKNFANSDGWMPYILATDWHFLTERIYCTKADYHIALTKLSNDSISRELEENVHNLENEVINKERIILSKNEEMDKYKEIITNLENRVRELEVDVTVYAYEQLFTRGGSNIIISKNDQEYFFRMFGLTAREISSKFCWQAFKKLKNNNEETDGKIITIYKSVMEDDLGTGFQVK</sequence>
<name>A0A2N0P7P7_9GLOM</name>
<evidence type="ECO:0000313" key="2">
    <source>
        <dbReference type="EMBL" id="PKC02854.1"/>
    </source>
</evidence>
<dbReference type="VEuPathDB" id="FungiDB:FUN_009768"/>
<dbReference type="EMBL" id="LLXJ01001302">
    <property type="protein sequence ID" value="PKC02854.1"/>
    <property type="molecule type" value="Genomic_DNA"/>
</dbReference>
<evidence type="ECO:0000256" key="1">
    <source>
        <dbReference type="SAM" id="Coils"/>
    </source>
</evidence>
<protein>
    <submittedName>
        <fullName evidence="2">Uncharacterized protein</fullName>
    </submittedName>
</protein>
<comment type="caution">
    <text evidence="2">The sequence shown here is derived from an EMBL/GenBank/DDBJ whole genome shotgun (WGS) entry which is preliminary data.</text>
</comment>
<reference evidence="2 3" key="1">
    <citation type="submission" date="2016-04" db="EMBL/GenBank/DDBJ databases">
        <title>Genome analyses suggest a sexual origin of heterokaryosis in a supposedly ancient asexual fungus.</title>
        <authorList>
            <person name="Ropars J."/>
            <person name="Sedzielewska K."/>
            <person name="Noel J."/>
            <person name="Charron P."/>
            <person name="Farinelli L."/>
            <person name="Marton T."/>
            <person name="Kruger M."/>
            <person name="Pelin A."/>
            <person name="Brachmann A."/>
            <person name="Corradi N."/>
        </authorList>
    </citation>
    <scope>NUCLEOTIDE SEQUENCE [LARGE SCALE GENOMIC DNA]</scope>
    <source>
        <strain evidence="2 3">A5</strain>
    </source>
</reference>
<dbReference type="Proteomes" id="UP000232722">
    <property type="component" value="Unassembled WGS sequence"/>
</dbReference>
<proteinExistence type="predicted"/>
<reference evidence="2 3" key="2">
    <citation type="submission" date="2017-09" db="EMBL/GenBank/DDBJ databases">
        <title>Extensive intraspecific genome diversity in a model arbuscular mycorrhizal fungus.</title>
        <authorList>
            <person name="Chen E.C."/>
            <person name="Morin E."/>
            <person name="Beaudet D."/>
            <person name="Noel J."/>
            <person name="Ndikumana S."/>
            <person name="Charron P."/>
            <person name="St-Onge C."/>
            <person name="Giorgi J."/>
            <person name="Grigoriev I.V."/>
            <person name="Roux C."/>
            <person name="Martin F.M."/>
            <person name="Corradi N."/>
        </authorList>
    </citation>
    <scope>NUCLEOTIDE SEQUENCE [LARGE SCALE GENOMIC DNA]</scope>
    <source>
        <strain evidence="2 3">A5</strain>
    </source>
</reference>
<dbReference type="VEuPathDB" id="FungiDB:RhiirA1_498473"/>